<organism evidence="2 3">
    <name type="scientific">Drechmeria coniospora</name>
    <name type="common">Nematophagous fungus</name>
    <name type="synonym">Meria coniospora</name>
    <dbReference type="NCBI Taxonomy" id="98403"/>
    <lineage>
        <taxon>Eukaryota</taxon>
        <taxon>Fungi</taxon>
        <taxon>Dikarya</taxon>
        <taxon>Ascomycota</taxon>
        <taxon>Pezizomycotina</taxon>
        <taxon>Sordariomycetes</taxon>
        <taxon>Hypocreomycetidae</taxon>
        <taxon>Hypocreales</taxon>
        <taxon>Ophiocordycipitaceae</taxon>
        <taxon>Drechmeria</taxon>
    </lineage>
</organism>
<feature type="compositionally biased region" description="Low complexity" evidence="1">
    <location>
        <begin position="327"/>
        <end position="340"/>
    </location>
</feature>
<feature type="region of interest" description="Disordered" evidence="1">
    <location>
        <begin position="1"/>
        <end position="40"/>
    </location>
</feature>
<sequence length="541" mass="61205">MEPNRARRRVRRIVSTEKPTTGRKGNSISAVLAKQEPARRSDLPPWDRVVDVVYHRQSHSDERRRSTSEREFEQYLDSFNCGRAKSNRKLRSNKLARLPVRARFRICQYLVATPRDGHSDKPVSLNRHSHNRDCWEASEFTPLNEILCHMGPFLGISKAFSADILVTLLTTRTFHVTLSPFVGPRLSPLATSWLNKYGPYMQSLILEVDLTRLGLGPLHSERLRPGLRNLETLLHDFSMSQLRRDKALPLKSFVLLCRRFKTDNGDGESTGRYQSGINIKGYFPTSQAHRGDDSIIATDWEVVRAAKESSKFDNGSIGSGDSFQHASPTTTISSSVASSSSDERTQPHQRQDAFRIFNHLARLRSRIDALRICGFTEPVTHQILEILIPHFRSMPVQEHGYRIAPSTVWPLLPQQTAYVDGGPGLGVVLMSAGNDTSQHPHCMRRGPFLPPPPVVYTVVETHQHAVADRDDAHRGACMDERMHREPKCPPVVDEQLLTITSARRGMKKGRNQRLWMSKHEKDRVREGAQVQAIACAMTNTL</sequence>
<comment type="caution">
    <text evidence="2">The sequence shown here is derived from an EMBL/GenBank/DDBJ whole genome shotgun (WGS) entry which is preliminary data.</text>
</comment>
<dbReference type="STRING" id="98403.A0A151GKM9"/>
<proteinExistence type="predicted"/>
<feature type="compositionally biased region" description="Basic residues" evidence="1">
    <location>
        <begin position="1"/>
        <end position="12"/>
    </location>
</feature>
<evidence type="ECO:0000313" key="2">
    <source>
        <dbReference type="EMBL" id="KYK57657.1"/>
    </source>
</evidence>
<dbReference type="EMBL" id="LAYC01000002">
    <property type="protein sequence ID" value="KYK57657.1"/>
    <property type="molecule type" value="Genomic_DNA"/>
</dbReference>
<reference evidence="2 3" key="1">
    <citation type="journal article" date="2016" name="Sci. Rep.">
        <title>Insights into Adaptations to a Near-Obligate Nematode Endoparasitic Lifestyle from the Finished Genome of Drechmeria coniospora.</title>
        <authorList>
            <person name="Zhang L."/>
            <person name="Zhou Z."/>
            <person name="Guo Q."/>
            <person name="Fokkens L."/>
            <person name="Miskei M."/>
            <person name="Pocsi I."/>
            <person name="Zhang W."/>
            <person name="Chen M."/>
            <person name="Wang L."/>
            <person name="Sun Y."/>
            <person name="Donzelli B.G."/>
            <person name="Gibson D.M."/>
            <person name="Nelson D.R."/>
            <person name="Luo J.G."/>
            <person name="Rep M."/>
            <person name="Liu H."/>
            <person name="Yang S."/>
            <person name="Wang J."/>
            <person name="Krasnoff S.B."/>
            <person name="Xu Y."/>
            <person name="Molnar I."/>
            <person name="Lin M."/>
        </authorList>
    </citation>
    <scope>NUCLEOTIDE SEQUENCE [LARGE SCALE GENOMIC DNA]</scope>
    <source>
        <strain evidence="2 3">ARSEF 6962</strain>
    </source>
</reference>
<feature type="compositionally biased region" description="Polar residues" evidence="1">
    <location>
        <begin position="17"/>
        <end position="29"/>
    </location>
</feature>
<name>A0A151GKM9_DRECN</name>
<feature type="compositionally biased region" description="Basic and acidic residues" evidence="1">
    <location>
        <begin position="341"/>
        <end position="351"/>
    </location>
</feature>
<dbReference type="Proteomes" id="UP000076580">
    <property type="component" value="Chromosome 02"/>
</dbReference>
<evidence type="ECO:0000256" key="1">
    <source>
        <dbReference type="SAM" id="MobiDB-lite"/>
    </source>
</evidence>
<accession>A0A151GKM9</accession>
<dbReference type="AlphaFoldDB" id="A0A151GKM9"/>
<dbReference type="RefSeq" id="XP_040657009.1">
    <property type="nucleotide sequence ID" value="XM_040801976.1"/>
</dbReference>
<dbReference type="GeneID" id="63717312"/>
<protein>
    <submittedName>
        <fullName evidence="2">Uncharacterized protein</fullName>
    </submittedName>
</protein>
<dbReference type="InParanoid" id="A0A151GKM9"/>
<keyword evidence="3" id="KW-1185">Reference proteome</keyword>
<feature type="region of interest" description="Disordered" evidence="1">
    <location>
        <begin position="311"/>
        <end position="351"/>
    </location>
</feature>
<gene>
    <name evidence="2" type="ORF">DCS_04669</name>
</gene>
<evidence type="ECO:0000313" key="3">
    <source>
        <dbReference type="Proteomes" id="UP000076580"/>
    </source>
</evidence>